<gene>
    <name evidence="3" type="ORF">ABLG96_20055</name>
</gene>
<sequence length="83" mass="8867">MGIGIGIVLLVIGAILAFAVNFDISGIDVHIIGYIVMAGGLIALLFGLAVQLPRTRRNRSTAITTDQAGRQYVTERDDRIDGI</sequence>
<keyword evidence="1" id="KW-1133">Transmembrane helix</keyword>
<evidence type="ECO:0000313" key="3">
    <source>
        <dbReference type="EMBL" id="XCG63458.1"/>
    </source>
</evidence>
<dbReference type="EMBL" id="CP159218">
    <property type="protein sequence ID" value="XCG63458.1"/>
    <property type="molecule type" value="Genomic_DNA"/>
</dbReference>
<dbReference type="InterPro" id="IPR045597">
    <property type="entry name" value="DUF6458"/>
</dbReference>
<protein>
    <submittedName>
        <fullName evidence="3">DUF6458 family protein</fullName>
    </submittedName>
</protein>
<evidence type="ECO:0000259" key="2">
    <source>
        <dbReference type="Pfam" id="PF20059"/>
    </source>
</evidence>
<proteinExistence type="predicted"/>
<name>A0AAU8DMR0_9ACTN</name>
<keyword evidence="1" id="KW-0472">Membrane</keyword>
<feature type="transmembrane region" description="Helical" evidence="1">
    <location>
        <begin position="29"/>
        <end position="50"/>
    </location>
</feature>
<keyword evidence="1" id="KW-0812">Transmembrane</keyword>
<reference evidence="3" key="1">
    <citation type="submission" date="2024-05" db="EMBL/GenBank/DDBJ databases">
        <authorList>
            <person name="Cai S.Y."/>
            <person name="Jin L.M."/>
            <person name="Li H.R."/>
        </authorList>
    </citation>
    <scope>NUCLEOTIDE SEQUENCE</scope>
    <source>
        <strain evidence="3">A5-74</strain>
    </source>
</reference>
<dbReference type="RefSeq" id="WP_353649073.1">
    <property type="nucleotide sequence ID" value="NZ_CP159218.1"/>
</dbReference>
<evidence type="ECO:0000256" key="1">
    <source>
        <dbReference type="SAM" id="Phobius"/>
    </source>
</evidence>
<organism evidence="3">
    <name type="scientific">Nakamurella sp. A5-74</name>
    <dbReference type="NCBI Taxonomy" id="3158264"/>
    <lineage>
        <taxon>Bacteria</taxon>
        <taxon>Bacillati</taxon>
        <taxon>Actinomycetota</taxon>
        <taxon>Actinomycetes</taxon>
        <taxon>Nakamurellales</taxon>
        <taxon>Nakamurellaceae</taxon>
        <taxon>Nakamurella</taxon>
    </lineage>
</organism>
<accession>A0AAU8DMR0</accession>
<dbReference type="Pfam" id="PF20059">
    <property type="entry name" value="DUF6458"/>
    <property type="match status" value="1"/>
</dbReference>
<feature type="domain" description="DUF6458" evidence="2">
    <location>
        <begin position="1"/>
        <end position="78"/>
    </location>
</feature>
<dbReference type="AlphaFoldDB" id="A0AAU8DMR0"/>